<evidence type="ECO:0000256" key="4">
    <source>
        <dbReference type="ARBA" id="ARBA00022553"/>
    </source>
</evidence>
<feature type="domain" description="PAS" evidence="10">
    <location>
        <begin position="23"/>
        <end position="66"/>
    </location>
</feature>
<dbReference type="NCBIfam" id="TIGR00229">
    <property type="entry name" value="sensory_box"/>
    <property type="match status" value="6"/>
</dbReference>
<dbReference type="PROSITE" id="PS50113">
    <property type="entry name" value="PAC"/>
    <property type="match status" value="3"/>
</dbReference>
<comment type="catalytic activity">
    <reaction evidence="1">
        <text>ATP + protein L-histidine = ADP + protein N-phospho-L-histidine.</text>
        <dbReference type="EC" id="2.7.13.3"/>
    </reaction>
</comment>
<organism evidence="12 13">
    <name type="scientific">Noviherbaspirillum pedocola</name>
    <dbReference type="NCBI Taxonomy" id="2801341"/>
    <lineage>
        <taxon>Bacteria</taxon>
        <taxon>Pseudomonadati</taxon>
        <taxon>Pseudomonadota</taxon>
        <taxon>Betaproteobacteria</taxon>
        <taxon>Burkholderiales</taxon>
        <taxon>Oxalobacteraceae</taxon>
        <taxon>Noviherbaspirillum</taxon>
    </lineage>
</organism>
<dbReference type="SMART" id="SM00448">
    <property type="entry name" value="REC"/>
    <property type="match status" value="1"/>
</dbReference>
<evidence type="ECO:0000259" key="10">
    <source>
        <dbReference type="PROSITE" id="PS50112"/>
    </source>
</evidence>
<dbReference type="InterPro" id="IPR036097">
    <property type="entry name" value="HisK_dim/P_sf"/>
</dbReference>
<dbReference type="InterPro" id="IPR052162">
    <property type="entry name" value="Sensor_kinase/Photoreceptor"/>
</dbReference>
<dbReference type="InterPro" id="IPR003594">
    <property type="entry name" value="HATPase_dom"/>
</dbReference>
<dbReference type="InterPro" id="IPR013767">
    <property type="entry name" value="PAS_fold"/>
</dbReference>
<sequence>MTSIRDLPPDEQLQLFIGQIGDSALAITDSEGIVTHWSPSAQRLTGWTAAEMIGASLARLFTDEDRRGDALDAAMASAQRDGNASGNRWYLRKDGSRFLAEGKLAALRTADGRLVGFAQTLREATEALRSRESEAMFRAMVNATPHMVWSALPNGANDYMNERMLAFTGASLEYLLGHSWSDYVHPDDQAAALKAWMASLQTGEPYSAEFRFRNADGDYRWVLSRGEAVRDDSGAIVRWMGTTTDIHEQKTTQARLTESEELFRSLVTATSHVIWRTSPDGAMRPDQSSWSAFTGQTEAQCRGDGWLDALHPDDRDRTMAVWMRATRDGTLYETQYRVRHASGEYRWLVARGVPIRDAQGAVREWMGVNIDITEKKRIEQALQEARLRLEATLSASDVATWAWDLPGNRIYADQNMAALFGLPDAGVDGRPIDDYLAMVHADDREMLQLRIDRAIASREPFQSLYRVCLPEGSCRFIHARGKVEYGADGTALWLPGIAIDVTALKMAEEELRQREQRYRALFNAIEEGFCIIELLFDDAGHAVDHRYLEANAAMNRITGGQDMTGRHASEVLPDYDPSWRARYFEVLRTGEPAHVVLHMPQWRKWLDVSITRIGEEANNQVGVLVRDITRRKRNEAALQRREERYRALFNSIDEGFYIIELLYDEAGDPVNYRFLEANPATERINGLRDVLGKTLRDFVPSPQLDWIRSYDQVSRTGEPARFTDYSPALGRWFDVSATRIGEASTRQVAILFNDITERKRNEEELRRLAADLTQANRRQNEFLAMLAHELRNPLAPIRTGLDLIQAGLDVSPAVAKVHDVMDRQVDHLVHLVNELLDLARINSGKIELKKARHALADIVRAAIEISMPLITAKKHEFITAFPEEPIWINADENRLGQIISNLLTNAAKYTREGGRITLSLAREDDEAVISVADNGIGIAPDDLPHLFGMFSQLARGQEQGQGGLGIGLHLVKRLTEKHGGSILAESAGVDQGSSFTLRLPIEQRDTDVAAADALQTVRQAASKSLRILVADDNRDAAELLKELLEISGHSVRVVHDGRQALEAMRRETPDLALLDIGMPSMNGHEVAEAVRSDPAMTGVILAAITGWGMKEDRVRSMEAGFDHHLSKPVEFNELIELIARINQTAGRQP</sequence>
<dbReference type="PANTHER" id="PTHR43304:SF1">
    <property type="entry name" value="PAC DOMAIN-CONTAINING PROTEIN"/>
    <property type="match status" value="1"/>
</dbReference>
<dbReference type="InterPro" id="IPR013656">
    <property type="entry name" value="PAS_4"/>
</dbReference>
<dbReference type="InterPro" id="IPR011006">
    <property type="entry name" value="CheY-like_superfamily"/>
</dbReference>
<evidence type="ECO:0000313" key="13">
    <source>
        <dbReference type="Proteomes" id="UP000622890"/>
    </source>
</evidence>
<feature type="domain" description="Histidine kinase" evidence="8">
    <location>
        <begin position="785"/>
        <end position="1003"/>
    </location>
</feature>
<dbReference type="Pfam" id="PF00989">
    <property type="entry name" value="PAS"/>
    <property type="match status" value="1"/>
</dbReference>
<dbReference type="Gene3D" id="2.10.70.100">
    <property type="match status" value="1"/>
</dbReference>
<dbReference type="Gene3D" id="3.30.450.20">
    <property type="entry name" value="PAS domain"/>
    <property type="match status" value="6"/>
</dbReference>
<dbReference type="InterPro" id="IPR035965">
    <property type="entry name" value="PAS-like_dom_sf"/>
</dbReference>
<dbReference type="PROSITE" id="PS50109">
    <property type="entry name" value="HIS_KIN"/>
    <property type="match status" value="1"/>
</dbReference>
<comment type="caution">
    <text evidence="12">The sequence shown here is derived from an EMBL/GenBank/DDBJ whole genome shotgun (WGS) entry which is preliminary data.</text>
</comment>
<dbReference type="Pfam" id="PF13188">
    <property type="entry name" value="PAS_8"/>
    <property type="match status" value="1"/>
</dbReference>
<accession>A0A934SW36</accession>
<evidence type="ECO:0000256" key="5">
    <source>
        <dbReference type="ARBA" id="ARBA00022679"/>
    </source>
</evidence>
<dbReference type="EMBL" id="JAEPBG010000008">
    <property type="protein sequence ID" value="MBK4736684.1"/>
    <property type="molecule type" value="Genomic_DNA"/>
</dbReference>
<dbReference type="InterPro" id="IPR004358">
    <property type="entry name" value="Sig_transdc_His_kin-like_C"/>
</dbReference>
<dbReference type="InterPro" id="IPR005467">
    <property type="entry name" value="His_kinase_dom"/>
</dbReference>
<name>A0A934SW36_9BURK</name>
<feature type="modified residue" description="4-aspartylphosphate" evidence="7">
    <location>
        <position position="1075"/>
    </location>
</feature>
<reference evidence="12" key="1">
    <citation type="submission" date="2021-01" db="EMBL/GenBank/DDBJ databases">
        <title>Genome sequence of strain Noviherbaspirillum sp. DKR-6.</title>
        <authorList>
            <person name="Chaudhary D.K."/>
        </authorList>
    </citation>
    <scope>NUCLEOTIDE SEQUENCE</scope>
    <source>
        <strain evidence="12">DKR-6</strain>
    </source>
</reference>
<evidence type="ECO:0000259" key="8">
    <source>
        <dbReference type="PROSITE" id="PS50109"/>
    </source>
</evidence>
<dbReference type="GO" id="GO:0005886">
    <property type="term" value="C:plasma membrane"/>
    <property type="evidence" value="ECO:0007669"/>
    <property type="project" value="UniProtKB-SubCell"/>
</dbReference>
<dbReference type="RefSeq" id="WP_200594349.1">
    <property type="nucleotide sequence ID" value="NZ_JAEPBG010000008.1"/>
</dbReference>
<dbReference type="Pfam" id="PF08448">
    <property type="entry name" value="PAS_4"/>
    <property type="match status" value="1"/>
</dbReference>
<feature type="domain" description="PAS" evidence="10">
    <location>
        <begin position="385"/>
        <end position="458"/>
    </location>
</feature>
<dbReference type="InterPro" id="IPR003661">
    <property type="entry name" value="HisK_dim/P_dom"/>
</dbReference>
<dbReference type="CDD" id="cd00075">
    <property type="entry name" value="HATPase"/>
    <property type="match status" value="1"/>
</dbReference>
<dbReference type="InterPro" id="IPR036890">
    <property type="entry name" value="HATPase_C_sf"/>
</dbReference>
<evidence type="ECO:0000256" key="2">
    <source>
        <dbReference type="ARBA" id="ARBA00004429"/>
    </source>
</evidence>
<feature type="domain" description="PAC" evidence="11">
    <location>
        <begin position="206"/>
        <end position="258"/>
    </location>
</feature>
<dbReference type="InterPro" id="IPR001610">
    <property type="entry name" value="PAC"/>
</dbReference>
<evidence type="ECO:0000256" key="1">
    <source>
        <dbReference type="ARBA" id="ARBA00000085"/>
    </source>
</evidence>
<gene>
    <name evidence="12" type="ORF">JJB74_18820</name>
</gene>
<dbReference type="Pfam" id="PF00072">
    <property type="entry name" value="Response_reg"/>
    <property type="match status" value="1"/>
</dbReference>
<dbReference type="InterPro" id="IPR013655">
    <property type="entry name" value="PAS_fold_3"/>
</dbReference>
<evidence type="ECO:0000256" key="6">
    <source>
        <dbReference type="ARBA" id="ARBA00022777"/>
    </source>
</evidence>
<dbReference type="InterPro" id="IPR000014">
    <property type="entry name" value="PAS"/>
</dbReference>
<dbReference type="GO" id="GO:0000155">
    <property type="term" value="F:phosphorelay sensor kinase activity"/>
    <property type="evidence" value="ECO:0007669"/>
    <property type="project" value="InterPro"/>
</dbReference>
<keyword evidence="5" id="KW-0808">Transferase</keyword>
<feature type="domain" description="PAS" evidence="10">
    <location>
        <begin position="133"/>
        <end position="203"/>
    </location>
</feature>
<dbReference type="SMART" id="SM00388">
    <property type="entry name" value="HisKA"/>
    <property type="match status" value="1"/>
</dbReference>
<dbReference type="Pfam" id="PF08447">
    <property type="entry name" value="PAS_3"/>
    <property type="match status" value="3"/>
</dbReference>
<dbReference type="CDD" id="cd00082">
    <property type="entry name" value="HisKA"/>
    <property type="match status" value="1"/>
</dbReference>
<dbReference type="SMART" id="SM00086">
    <property type="entry name" value="PAC"/>
    <property type="match status" value="4"/>
</dbReference>
<feature type="domain" description="PAC" evidence="11">
    <location>
        <begin position="332"/>
        <end position="384"/>
    </location>
</feature>
<dbReference type="CDD" id="cd17580">
    <property type="entry name" value="REC_2_DhkD-like"/>
    <property type="match status" value="1"/>
</dbReference>
<dbReference type="SMART" id="SM00387">
    <property type="entry name" value="HATPase_c"/>
    <property type="match status" value="1"/>
</dbReference>
<dbReference type="InterPro" id="IPR001789">
    <property type="entry name" value="Sig_transdc_resp-reg_receiver"/>
</dbReference>
<dbReference type="Gene3D" id="1.10.287.130">
    <property type="match status" value="1"/>
</dbReference>
<feature type="domain" description="PAC" evidence="11">
    <location>
        <begin position="461"/>
        <end position="513"/>
    </location>
</feature>
<dbReference type="PANTHER" id="PTHR43304">
    <property type="entry name" value="PHYTOCHROME-LIKE PROTEIN CPH1"/>
    <property type="match status" value="1"/>
</dbReference>
<keyword evidence="13" id="KW-1185">Reference proteome</keyword>
<dbReference type="Gene3D" id="3.30.565.10">
    <property type="entry name" value="Histidine kinase-like ATPase, C-terminal domain"/>
    <property type="match status" value="1"/>
</dbReference>
<keyword evidence="6" id="KW-0418">Kinase</keyword>
<dbReference type="GO" id="GO:0006355">
    <property type="term" value="P:regulation of DNA-templated transcription"/>
    <property type="evidence" value="ECO:0007669"/>
    <property type="project" value="InterPro"/>
</dbReference>
<evidence type="ECO:0000259" key="11">
    <source>
        <dbReference type="PROSITE" id="PS50113"/>
    </source>
</evidence>
<evidence type="ECO:0000259" key="9">
    <source>
        <dbReference type="PROSITE" id="PS50110"/>
    </source>
</evidence>
<dbReference type="SUPFAM" id="SSF47384">
    <property type="entry name" value="Homodimeric domain of signal transducing histidine kinase"/>
    <property type="match status" value="1"/>
</dbReference>
<dbReference type="PROSITE" id="PS50112">
    <property type="entry name" value="PAS"/>
    <property type="match status" value="3"/>
</dbReference>
<dbReference type="AlphaFoldDB" id="A0A934SW36"/>
<dbReference type="FunFam" id="3.30.565.10:FF:000006">
    <property type="entry name" value="Sensor histidine kinase WalK"/>
    <property type="match status" value="1"/>
</dbReference>
<dbReference type="CDD" id="cd00130">
    <property type="entry name" value="PAS"/>
    <property type="match status" value="4"/>
</dbReference>
<dbReference type="InterPro" id="IPR000700">
    <property type="entry name" value="PAS-assoc_C"/>
</dbReference>
<dbReference type="Pfam" id="PF00512">
    <property type="entry name" value="HisKA"/>
    <property type="match status" value="1"/>
</dbReference>
<evidence type="ECO:0000313" key="12">
    <source>
        <dbReference type="EMBL" id="MBK4736684.1"/>
    </source>
</evidence>
<dbReference type="FunFam" id="3.30.450.20:FF:000099">
    <property type="entry name" value="Sensory box sensor histidine kinase"/>
    <property type="match status" value="2"/>
</dbReference>
<evidence type="ECO:0000256" key="3">
    <source>
        <dbReference type="ARBA" id="ARBA00012438"/>
    </source>
</evidence>
<dbReference type="SUPFAM" id="SSF55785">
    <property type="entry name" value="PYP-like sensor domain (PAS domain)"/>
    <property type="match status" value="6"/>
</dbReference>
<dbReference type="SUPFAM" id="SSF52172">
    <property type="entry name" value="CheY-like"/>
    <property type="match status" value="1"/>
</dbReference>
<dbReference type="SMART" id="SM00091">
    <property type="entry name" value="PAS"/>
    <property type="match status" value="6"/>
</dbReference>
<comment type="subcellular location">
    <subcellularLocation>
        <location evidence="2">Cell inner membrane</location>
        <topology evidence="2">Multi-pass membrane protein</topology>
    </subcellularLocation>
</comment>
<dbReference type="PROSITE" id="PS50110">
    <property type="entry name" value="RESPONSE_REGULATORY"/>
    <property type="match status" value="1"/>
</dbReference>
<proteinExistence type="predicted"/>
<dbReference type="PRINTS" id="PR00344">
    <property type="entry name" value="BCTRLSENSOR"/>
</dbReference>
<protein>
    <recommendedName>
        <fullName evidence="3">histidine kinase</fullName>
        <ecNumber evidence="3">2.7.13.3</ecNumber>
    </recommendedName>
</protein>
<dbReference type="EC" id="2.7.13.3" evidence="3"/>
<dbReference type="Proteomes" id="UP000622890">
    <property type="component" value="Unassembled WGS sequence"/>
</dbReference>
<keyword evidence="4 7" id="KW-0597">Phosphoprotein</keyword>
<feature type="domain" description="Response regulatory" evidence="9">
    <location>
        <begin position="1026"/>
        <end position="1142"/>
    </location>
</feature>
<dbReference type="Gene3D" id="3.40.50.2300">
    <property type="match status" value="1"/>
</dbReference>
<evidence type="ECO:0000256" key="7">
    <source>
        <dbReference type="PROSITE-ProRule" id="PRU00169"/>
    </source>
</evidence>
<dbReference type="Pfam" id="PF02518">
    <property type="entry name" value="HATPase_c"/>
    <property type="match status" value="1"/>
</dbReference>
<dbReference type="SUPFAM" id="SSF55874">
    <property type="entry name" value="ATPase domain of HSP90 chaperone/DNA topoisomerase II/histidine kinase"/>
    <property type="match status" value="1"/>
</dbReference>